<dbReference type="EMBL" id="JAAGRR010000158">
    <property type="protein sequence ID" value="NDY43370.1"/>
    <property type="molecule type" value="Genomic_DNA"/>
</dbReference>
<comment type="function">
    <text evidence="7 10 11">Participates actively in the response to hyperosmotic and heat shock by preventing the aggregation of stress-denatured proteins, in association with DnaK and GrpE. It is the nucleotide exchange factor for DnaK and may function as a thermosensor. Unfolded proteins bind initially to DnaJ; upon interaction with the DnaJ-bound protein, DnaK hydrolyzes its bound ATP, resulting in the formation of a stable complex. GrpE releases ADP from DnaK; ATP binding to DnaK triggers the release of the substrate protein, thus completing the reaction cycle. Several rounds of ATP-dependent interactions between DnaJ, DnaK and GrpE are required for fully efficient folding.</text>
</comment>
<keyword evidence="6 10" id="KW-0143">Chaperone</keyword>
<reference evidence="14 15" key="1">
    <citation type="submission" date="2020-02" db="EMBL/GenBank/DDBJ databases">
        <title>Comparative genomics of sulfur disproportionating microorganisms.</title>
        <authorList>
            <person name="Ward L.M."/>
            <person name="Bertran E."/>
            <person name="Johnston D.T."/>
        </authorList>
    </citation>
    <scope>NUCLEOTIDE SEQUENCE [LARGE SCALE GENOMIC DNA]</scope>
    <source>
        <strain evidence="14 15">DSM 100025</strain>
    </source>
</reference>
<keyword evidence="4 10" id="KW-0963">Cytoplasm</keyword>
<proteinExistence type="inferred from homology"/>
<dbReference type="CDD" id="cd00446">
    <property type="entry name" value="GrpE"/>
    <property type="match status" value="1"/>
</dbReference>
<comment type="subunit">
    <text evidence="3 10">Homodimer.</text>
</comment>
<feature type="region of interest" description="Disordered" evidence="13">
    <location>
        <begin position="1"/>
        <end position="34"/>
    </location>
</feature>
<dbReference type="NCBIfam" id="NF010738">
    <property type="entry name" value="PRK14140.1"/>
    <property type="match status" value="1"/>
</dbReference>
<dbReference type="GO" id="GO:0051087">
    <property type="term" value="F:protein-folding chaperone binding"/>
    <property type="evidence" value="ECO:0007669"/>
    <property type="project" value="InterPro"/>
</dbReference>
<dbReference type="InterPro" id="IPR013805">
    <property type="entry name" value="GrpE_CC"/>
</dbReference>
<dbReference type="RefSeq" id="WP_163299508.1">
    <property type="nucleotide sequence ID" value="NZ_JAAGRR010000158.1"/>
</dbReference>
<evidence type="ECO:0000313" key="15">
    <source>
        <dbReference type="Proteomes" id="UP000469346"/>
    </source>
</evidence>
<evidence type="ECO:0000256" key="8">
    <source>
        <dbReference type="ARBA" id="ARBA00072274"/>
    </source>
</evidence>
<comment type="caution">
    <text evidence="14">The sequence shown here is derived from an EMBL/GenBank/DDBJ whole genome shotgun (WGS) entry which is preliminary data.</text>
</comment>
<evidence type="ECO:0000256" key="13">
    <source>
        <dbReference type="SAM" id="MobiDB-lite"/>
    </source>
</evidence>
<dbReference type="Pfam" id="PF01025">
    <property type="entry name" value="GrpE"/>
    <property type="match status" value="1"/>
</dbReference>
<evidence type="ECO:0000256" key="4">
    <source>
        <dbReference type="ARBA" id="ARBA00022490"/>
    </source>
</evidence>
<evidence type="ECO:0000313" key="14">
    <source>
        <dbReference type="EMBL" id="NDY43370.1"/>
    </source>
</evidence>
<dbReference type="PANTHER" id="PTHR21237">
    <property type="entry name" value="GRPE PROTEIN"/>
    <property type="match status" value="1"/>
</dbReference>
<comment type="subcellular location">
    <subcellularLocation>
        <location evidence="1 10">Cytoplasm</location>
    </subcellularLocation>
</comment>
<evidence type="ECO:0000256" key="11">
    <source>
        <dbReference type="RuleBase" id="RU000639"/>
    </source>
</evidence>
<dbReference type="GO" id="GO:0005737">
    <property type="term" value="C:cytoplasm"/>
    <property type="evidence" value="ECO:0007669"/>
    <property type="project" value="UniProtKB-SubCell"/>
</dbReference>
<name>A0A6N9TSI9_DISTH</name>
<dbReference type="Gene3D" id="2.30.22.10">
    <property type="entry name" value="Head domain of nucleotide exchange factor GrpE"/>
    <property type="match status" value="1"/>
</dbReference>
<dbReference type="PROSITE" id="PS01071">
    <property type="entry name" value="GRPE"/>
    <property type="match status" value="1"/>
</dbReference>
<evidence type="ECO:0000256" key="2">
    <source>
        <dbReference type="ARBA" id="ARBA00009054"/>
    </source>
</evidence>
<protein>
    <recommendedName>
        <fullName evidence="8 10">Protein GrpE</fullName>
    </recommendedName>
    <alternativeName>
        <fullName evidence="9 10">HSP-70 cofactor</fullName>
    </alternativeName>
</protein>
<evidence type="ECO:0000256" key="10">
    <source>
        <dbReference type="HAMAP-Rule" id="MF_01151"/>
    </source>
</evidence>
<dbReference type="PRINTS" id="PR00773">
    <property type="entry name" value="GRPEPROTEIN"/>
</dbReference>
<comment type="similarity">
    <text evidence="2 10 12">Belongs to the GrpE family.</text>
</comment>
<evidence type="ECO:0000256" key="3">
    <source>
        <dbReference type="ARBA" id="ARBA00011738"/>
    </source>
</evidence>
<dbReference type="Proteomes" id="UP000469346">
    <property type="component" value="Unassembled WGS sequence"/>
</dbReference>
<dbReference type="GO" id="GO:0000774">
    <property type="term" value="F:adenyl-nucleotide exchange factor activity"/>
    <property type="evidence" value="ECO:0007669"/>
    <property type="project" value="InterPro"/>
</dbReference>
<dbReference type="PANTHER" id="PTHR21237:SF23">
    <property type="entry name" value="GRPE PROTEIN HOMOLOG, MITOCHONDRIAL"/>
    <property type="match status" value="1"/>
</dbReference>
<dbReference type="GO" id="GO:0006457">
    <property type="term" value="P:protein folding"/>
    <property type="evidence" value="ECO:0007669"/>
    <property type="project" value="InterPro"/>
</dbReference>
<evidence type="ECO:0000256" key="5">
    <source>
        <dbReference type="ARBA" id="ARBA00023016"/>
    </source>
</evidence>
<keyword evidence="15" id="KW-1185">Reference proteome</keyword>
<accession>A0A6N9TSI9</accession>
<feature type="compositionally biased region" description="Low complexity" evidence="13">
    <location>
        <begin position="10"/>
        <end position="21"/>
    </location>
</feature>
<evidence type="ECO:0000256" key="7">
    <source>
        <dbReference type="ARBA" id="ARBA00053401"/>
    </source>
</evidence>
<gene>
    <name evidence="10 14" type="primary">grpE</name>
    <name evidence="14" type="ORF">G3N55_11025</name>
</gene>
<dbReference type="SUPFAM" id="SSF58014">
    <property type="entry name" value="Coiled-coil domain of nucleotide exchange factor GrpE"/>
    <property type="match status" value="1"/>
</dbReference>
<evidence type="ECO:0000256" key="6">
    <source>
        <dbReference type="ARBA" id="ARBA00023186"/>
    </source>
</evidence>
<dbReference type="InterPro" id="IPR009012">
    <property type="entry name" value="GrpE_head"/>
</dbReference>
<evidence type="ECO:0000256" key="9">
    <source>
        <dbReference type="ARBA" id="ARBA00076414"/>
    </source>
</evidence>
<evidence type="ECO:0000256" key="1">
    <source>
        <dbReference type="ARBA" id="ARBA00004496"/>
    </source>
</evidence>
<sequence>MMEERREAPAGEAETAVSAADAGEEGPGEAEALREQLRACEERVLRLAAELDNFKKRVEREKAEHMRYALEAFAKELLPFLDNLERAVAAAKDSGETDEKLVEGLELALSGYLKTLERFGLKAYSCMGQRFDPNFHEALSVQECHDVEENTVVQELLKGYSLHERVIRPALVVVSKKPPEGSGQGEPSA</sequence>
<organism evidence="14 15">
    <name type="scientific">Dissulfurirhabdus thermomarina</name>
    <dbReference type="NCBI Taxonomy" id="1765737"/>
    <lineage>
        <taxon>Bacteria</taxon>
        <taxon>Deltaproteobacteria</taxon>
        <taxon>Dissulfurirhabdaceae</taxon>
        <taxon>Dissulfurirhabdus</taxon>
    </lineage>
</organism>
<dbReference type="GO" id="GO:0042803">
    <property type="term" value="F:protein homodimerization activity"/>
    <property type="evidence" value="ECO:0007669"/>
    <property type="project" value="InterPro"/>
</dbReference>
<dbReference type="SUPFAM" id="SSF51064">
    <property type="entry name" value="Head domain of nucleotide exchange factor GrpE"/>
    <property type="match status" value="1"/>
</dbReference>
<dbReference type="FunFam" id="2.30.22.10:FF:000001">
    <property type="entry name" value="Protein GrpE"/>
    <property type="match status" value="1"/>
</dbReference>
<dbReference type="GO" id="GO:0051082">
    <property type="term" value="F:unfolded protein binding"/>
    <property type="evidence" value="ECO:0007669"/>
    <property type="project" value="TreeGrafter"/>
</dbReference>
<dbReference type="HAMAP" id="MF_01151">
    <property type="entry name" value="GrpE"/>
    <property type="match status" value="1"/>
</dbReference>
<evidence type="ECO:0000256" key="12">
    <source>
        <dbReference type="RuleBase" id="RU004478"/>
    </source>
</evidence>
<dbReference type="Gene3D" id="3.90.20.20">
    <property type="match status" value="1"/>
</dbReference>
<keyword evidence="5 10" id="KW-0346">Stress response</keyword>
<dbReference type="InterPro" id="IPR000740">
    <property type="entry name" value="GrpE"/>
</dbReference>
<dbReference type="AlphaFoldDB" id="A0A6N9TSI9"/>